<dbReference type="RefSeq" id="XP_046003690.1">
    <property type="nucleotide sequence ID" value="XM_046163385.1"/>
</dbReference>
<reference evidence="2" key="1">
    <citation type="journal article" date="2021" name="Nat. Commun.">
        <title>Genetic determinants of endophytism in the Arabidopsis root mycobiome.</title>
        <authorList>
            <person name="Mesny F."/>
            <person name="Miyauchi S."/>
            <person name="Thiergart T."/>
            <person name="Pickel B."/>
            <person name="Atanasova L."/>
            <person name="Karlsson M."/>
            <person name="Huettel B."/>
            <person name="Barry K.W."/>
            <person name="Haridas S."/>
            <person name="Chen C."/>
            <person name="Bauer D."/>
            <person name="Andreopoulos W."/>
            <person name="Pangilinan J."/>
            <person name="LaButti K."/>
            <person name="Riley R."/>
            <person name="Lipzen A."/>
            <person name="Clum A."/>
            <person name="Drula E."/>
            <person name="Henrissat B."/>
            <person name="Kohler A."/>
            <person name="Grigoriev I.V."/>
            <person name="Martin F.M."/>
            <person name="Hacquard S."/>
        </authorList>
    </citation>
    <scope>NUCLEOTIDE SEQUENCE</scope>
    <source>
        <strain evidence="2">MPI-CAGE-CH-0230</strain>
    </source>
</reference>
<evidence type="ECO:0000313" key="3">
    <source>
        <dbReference type="Proteomes" id="UP000756346"/>
    </source>
</evidence>
<protein>
    <submittedName>
        <fullName evidence="2">Uncharacterized protein</fullName>
    </submittedName>
</protein>
<name>A0A9P9BGV3_9PEZI</name>
<dbReference type="AlphaFoldDB" id="A0A9P9BGV3"/>
<feature type="compositionally biased region" description="Low complexity" evidence="1">
    <location>
        <begin position="1"/>
        <end position="14"/>
    </location>
</feature>
<sequence>MVQARNAACGAARASPEKPATPAAPLASAMKPIQSTYALASQQTSKRDQTSVDEAAAPKRQRVSPTDLEFIQSWNALEVLADVVRRCGGEQQLDPALAQPRLQLLKDACAMGDLFYIVLHQVFCTWTAKPLEIRGLFQNDDHLFSLAEHGLRELSTLLRDNSKMRPDLLRYFANFPAPFSNMQRFPPYSDSLNAVVKFLFSMATSWTKLMKQHAADGYPLLMDEMLSVLHVHSVVLQLIVFRTSRRTAGVLDRRVGTQMESIQRGSGLSSVRGWFFYVKGTRPCLSKVRRQSCPAIRSWPTSPEHFTNNDMFNNRPRQQLSQTMLRALSEMPPLQRHQTNSGRPCRAKRCPRSLNLFTTILPAFPKESPLGPRSQQPR</sequence>
<keyword evidence="3" id="KW-1185">Reference proteome</keyword>
<feature type="region of interest" description="Disordered" evidence="1">
    <location>
        <begin position="1"/>
        <end position="60"/>
    </location>
</feature>
<feature type="compositionally biased region" description="Polar residues" evidence="1">
    <location>
        <begin position="33"/>
        <end position="44"/>
    </location>
</feature>
<dbReference type="OrthoDB" id="27975at2759"/>
<dbReference type="EMBL" id="JAGTJQ010000022">
    <property type="protein sequence ID" value="KAH7007894.1"/>
    <property type="molecule type" value="Genomic_DNA"/>
</dbReference>
<evidence type="ECO:0000313" key="2">
    <source>
        <dbReference type="EMBL" id="KAH7007894.1"/>
    </source>
</evidence>
<organism evidence="2 3">
    <name type="scientific">Microdochium trichocladiopsis</name>
    <dbReference type="NCBI Taxonomy" id="1682393"/>
    <lineage>
        <taxon>Eukaryota</taxon>
        <taxon>Fungi</taxon>
        <taxon>Dikarya</taxon>
        <taxon>Ascomycota</taxon>
        <taxon>Pezizomycotina</taxon>
        <taxon>Sordariomycetes</taxon>
        <taxon>Xylariomycetidae</taxon>
        <taxon>Xylariales</taxon>
        <taxon>Microdochiaceae</taxon>
        <taxon>Microdochium</taxon>
    </lineage>
</organism>
<accession>A0A9P9BGV3</accession>
<gene>
    <name evidence="2" type="ORF">B0I36DRAFT_80726</name>
</gene>
<proteinExistence type="predicted"/>
<dbReference type="GeneID" id="70192931"/>
<comment type="caution">
    <text evidence="2">The sequence shown here is derived from an EMBL/GenBank/DDBJ whole genome shotgun (WGS) entry which is preliminary data.</text>
</comment>
<dbReference type="Proteomes" id="UP000756346">
    <property type="component" value="Unassembled WGS sequence"/>
</dbReference>
<evidence type="ECO:0000256" key="1">
    <source>
        <dbReference type="SAM" id="MobiDB-lite"/>
    </source>
</evidence>